<gene>
    <name evidence="2" type="ORF">KIPB_015817</name>
</gene>
<feature type="compositionally biased region" description="Basic and acidic residues" evidence="1">
    <location>
        <begin position="76"/>
        <end position="93"/>
    </location>
</feature>
<sequence length="138" mass="15278">ERELDRLAPMLQHTWGHFANSGGVPGGLGVPMMRQVEPLVAVGPISPCLSPVISRKNSPQKPSPLKSHMNVSFDEPVERERGGEREREQKEEMVMLEALPPLATRAGREREARRRGPKGAGKGRDVKRVLSAQRTVKD</sequence>
<dbReference type="EMBL" id="BDIP01009146">
    <property type="protein sequence ID" value="GIQ92182.1"/>
    <property type="molecule type" value="Genomic_DNA"/>
</dbReference>
<accession>A0A9K3DCA5</accession>
<keyword evidence="3" id="KW-1185">Reference proteome</keyword>
<evidence type="ECO:0000313" key="2">
    <source>
        <dbReference type="EMBL" id="GIQ92182.1"/>
    </source>
</evidence>
<feature type="non-terminal residue" evidence="2">
    <location>
        <position position="138"/>
    </location>
</feature>
<organism evidence="2 3">
    <name type="scientific">Kipferlia bialata</name>
    <dbReference type="NCBI Taxonomy" id="797122"/>
    <lineage>
        <taxon>Eukaryota</taxon>
        <taxon>Metamonada</taxon>
        <taxon>Carpediemonas-like organisms</taxon>
        <taxon>Kipferlia</taxon>
    </lineage>
</organism>
<reference evidence="2 3" key="1">
    <citation type="journal article" date="2018" name="PLoS ONE">
        <title>The draft genome of Kipferlia bialata reveals reductive genome evolution in fornicate parasites.</title>
        <authorList>
            <person name="Tanifuji G."/>
            <person name="Takabayashi S."/>
            <person name="Kume K."/>
            <person name="Takagi M."/>
            <person name="Nakayama T."/>
            <person name="Kamikawa R."/>
            <person name="Inagaki Y."/>
            <person name="Hashimoto T."/>
        </authorList>
    </citation>
    <scope>NUCLEOTIDE SEQUENCE [LARGE SCALE GENOMIC DNA]</scope>
    <source>
        <strain evidence="2">NY0173</strain>
    </source>
</reference>
<dbReference type="Proteomes" id="UP000265618">
    <property type="component" value="Unassembled WGS sequence"/>
</dbReference>
<proteinExistence type="predicted"/>
<comment type="caution">
    <text evidence="2">The sequence shown here is derived from an EMBL/GenBank/DDBJ whole genome shotgun (WGS) entry which is preliminary data.</text>
</comment>
<name>A0A9K3DCA5_9EUKA</name>
<dbReference type="AlphaFoldDB" id="A0A9K3DCA5"/>
<feature type="non-terminal residue" evidence="2">
    <location>
        <position position="1"/>
    </location>
</feature>
<feature type="region of interest" description="Disordered" evidence="1">
    <location>
        <begin position="53"/>
        <end position="138"/>
    </location>
</feature>
<evidence type="ECO:0000256" key="1">
    <source>
        <dbReference type="SAM" id="MobiDB-lite"/>
    </source>
</evidence>
<protein>
    <submittedName>
        <fullName evidence="2">Uncharacterized protein</fullName>
    </submittedName>
</protein>
<evidence type="ECO:0000313" key="3">
    <source>
        <dbReference type="Proteomes" id="UP000265618"/>
    </source>
</evidence>